<dbReference type="Proteomes" id="UP000245207">
    <property type="component" value="Unassembled WGS sequence"/>
</dbReference>
<dbReference type="PANTHER" id="PTHR34222">
    <property type="entry name" value="GAG_PRE-INTEGRS DOMAIN-CONTAINING PROTEIN"/>
    <property type="match status" value="1"/>
</dbReference>
<sequence length="413" mass="45977">MSGDGGSGSDLALQLANLLKTNITHQQTPKLSDNLQINLKLNNQNYPLWTRMIRVAIGGKSKALLSHLTKDPPEPTHESYETWEQEDLIVFSWLIQNIEPTIAGNLTEYPTAKTLWDALTTTYSSGKDKLQVFNLHVKANELKQEGKTLEEFWIALQGVWGEIKRIDPNPMTCTEDIKTYSKVRSEQKLFQFLHGLNRQFDPIKREILRLETLPSAETAYATVHKEAAHQNILGATNPENPGIAAGLVAGSGEKEGIGLASRGYRRHEEKKPFIKEDKSHLKCEECGMSRHTKDQCFRIVGYPEWWTDGHKKGAKNIKSGTEEKKPPTTSQPSKGFGGVATAAAAGEEGPFTVEGNRGRERQPPSNLSLSHKFPFLKPISNNNNNTAFNLRMDGPNFKPKAAQNGLALITQEI</sequence>
<dbReference type="EMBL" id="PKPP01021064">
    <property type="protein sequence ID" value="PWA34949.1"/>
    <property type="molecule type" value="Genomic_DNA"/>
</dbReference>
<comment type="caution">
    <text evidence="2">The sequence shown here is derived from an EMBL/GenBank/DDBJ whole genome shotgun (WGS) entry which is preliminary data.</text>
</comment>
<dbReference type="STRING" id="35608.A0A2U1KDV0"/>
<reference evidence="2 3" key="1">
    <citation type="journal article" date="2018" name="Mol. Plant">
        <title>The genome of Artemisia annua provides insight into the evolution of Asteraceae family and artemisinin biosynthesis.</title>
        <authorList>
            <person name="Shen Q."/>
            <person name="Zhang L."/>
            <person name="Liao Z."/>
            <person name="Wang S."/>
            <person name="Yan T."/>
            <person name="Shi P."/>
            <person name="Liu M."/>
            <person name="Fu X."/>
            <person name="Pan Q."/>
            <person name="Wang Y."/>
            <person name="Lv Z."/>
            <person name="Lu X."/>
            <person name="Zhang F."/>
            <person name="Jiang W."/>
            <person name="Ma Y."/>
            <person name="Chen M."/>
            <person name="Hao X."/>
            <person name="Li L."/>
            <person name="Tang Y."/>
            <person name="Lv G."/>
            <person name="Zhou Y."/>
            <person name="Sun X."/>
            <person name="Brodelius P.E."/>
            <person name="Rose J.K.C."/>
            <person name="Tang K."/>
        </authorList>
    </citation>
    <scope>NUCLEOTIDE SEQUENCE [LARGE SCALE GENOMIC DNA]</scope>
    <source>
        <strain evidence="3">cv. Huhao1</strain>
        <tissue evidence="2">Leaf</tissue>
    </source>
</reference>
<accession>A0A2U1KDV0</accession>
<gene>
    <name evidence="2" type="ORF">CTI12_AA614200</name>
</gene>
<organism evidence="2 3">
    <name type="scientific">Artemisia annua</name>
    <name type="common">Sweet wormwood</name>
    <dbReference type="NCBI Taxonomy" id="35608"/>
    <lineage>
        <taxon>Eukaryota</taxon>
        <taxon>Viridiplantae</taxon>
        <taxon>Streptophyta</taxon>
        <taxon>Embryophyta</taxon>
        <taxon>Tracheophyta</taxon>
        <taxon>Spermatophyta</taxon>
        <taxon>Magnoliopsida</taxon>
        <taxon>eudicotyledons</taxon>
        <taxon>Gunneridae</taxon>
        <taxon>Pentapetalae</taxon>
        <taxon>asterids</taxon>
        <taxon>campanulids</taxon>
        <taxon>Asterales</taxon>
        <taxon>Asteraceae</taxon>
        <taxon>Asteroideae</taxon>
        <taxon>Anthemideae</taxon>
        <taxon>Artemisiinae</taxon>
        <taxon>Artemisia</taxon>
    </lineage>
</organism>
<evidence type="ECO:0000313" key="3">
    <source>
        <dbReference type="Proteomes" id="UP000245207"/>
    </source>
</evidence>
<feature type="compositionally biased region" description="Low complexity" evidence="1">
    <location>
        <begin position="339"/>
        <end position="349"/>
    </location>
</feature>
<dbReference type="AlphaFoldDB" id="A0A2U1KDV0"/>
<evidence type="ECO:0000256" key="1">
    <source>
        <dbReference type="SAM" id="MobiDB-lite"/>
    </source>
</evidence>
<evidence type="ECO:0000313" key="2">
    <source>
        <dbReference type="EMBL" id="PWA34949.1"/>
    </source>
</evidence>
<proteinExistence type="predicted"/>
<dbReference type="PANTHER" id="PTHR34222:SF43">
    <property type="entry name" value="RETROTRANSPOSON GAG DOMAIN-CONTAINING PROTEIN"/>
    <property type="match status" value="1"/>
</dbReference>
<keyword evidence="3" id="KW-1185">Reference proteome</keyword>
<feature type="region of interest" description="Disordered" evidence="1">
    <location>
        <begin position="313"/>
        <end position="369"/>
    </location>
</feature>
<protein>
    <submittedName>
        <fullName evidence="2">Ribonuclease H-like domain-containing protein</fullName>
    </submittedName>
</protein>
<dbReference type="OrthoDB" id="1750575at2759"/>
<name>A0A2U1KDV0_ARTAN</name>